<dbReference type="EMBL" id="HBJA01109353">
    <property type="protein sequence ID" value="CAE0826467.1"/>
    <property type="molecule type" value="Transcribed_RNA"/>
</dbReference>
<organism evidence="1">
    <name type="scientific">Eutreptiella gymnastica</name>
    <dbReference type="NCBI Taxonomy" id="73025"/>
    <lineage>
        <taxon>Eukaryota</taxon>
        <taxon>Discoba</taxon>
        <taxon>Euglenozoa</taxon>
        <taxon>Euglenida</taxon>
        <taxon>Spirocuta</taxon>
        <taxon>Euglenophyceae</taxon>
        <taxon>Eutreptiales</taxon>
        <taxon>Eutreptiaceae</taxon>
        <taxon>Eutreptiella</taxon>
    </lineage>
</organism>
<evidence type="ECO:0000313" key="1">
    <source>
        <dbReference type="EMBL" id="CAE0826467.1"/>
    </source>
</evidence>
<reference evidence="1" key="1">
    <citation type="submission" date="2021-01" db="EMBL/GenBank/DDBJ databases">
        <authorList>
            <person name="Corre E."/>
            <person name="Pelletier E."/>
            <person name="Niang G."/>
            <person name="Scheremetjew M."/>
            <person name="Finn R."/>
            <person name="Kale V."/>
            <person name="Holt S."/>
            <person name="Cochrane G."/>
            <person name="Meng A."/>
            <person name="Brown T."/>
            <person name="Cohen L."/>
        </authorList>
    </citation>
    <scope>NUCLEOTIDE SEQUENCE</scope>
    <source>
        <strain evidence="1">CCMP1594</strain>
    </source>
</reference>
<gene>
    <name evidence="1" type="ORF">EGYM00163_LOCUS37724</name>
</gene>
<name>A0A7S4G6C0_9EUGL</name>
<proteinExistence type="predicted"/>
<protein>
    <submittedName>
        <fullName evidence="1">Uncharacterized protein</fullName>
    </submittedName>
</protein>
<sequence>MSVKDFVSKHSTPDKAILSDNDTLQLACFFDLSEQEFIVQEYQHLSAGFDLKDGFSIRPFSIDVAKSSEQARALFPGEKTEALWVCLYGDIEKSTKGITRLSEFWGKSWTVHVLVLDAEKRQLLEQRRELAKQFRLNPSPVMVTDRVVVTIGMQTPWFAWYLRFTPQSIWSVKPPVMRTKKLFQCGVKPSAELFTEPGLLDNIFSYRPTRLGFRSFINVSRLTTPTVTKSLGVTHRTRSMCSHNCLKTKYSQSSTSLEERSDSPYKRFHGTKGTLTIFLRSWSFG</sequence>
<accession>A0A7S4G6C0</accession>
<dbReference type="AlphaFoldDB" id="A0A7S4G6C0"/>